<dbReference type="PANTHER" id="PTHR47505:SF1">
    <property type="entry name" value="DNA UTILIZATION PROTEIN YHGH"/>
    <property type="match status" value="1"/>
</dbReference>
<evidence type="ECO:0000313" key="2">
    <source>
        <dbReference type="EMBL" id="KST69269.1"/>
    </source>
</evidence>
<dbReference type="RefSeq" id="WP_027846369.1">
    <property type="nucleotide sequence ID" value="NZ_LMTZ01000029.1"/>
</dbReference>
<dbReference type="AlphaFoldDB" id="A0A0V7ZXF5"/>
<evidence type="ECO:0000256" key="1">
    <source>
        <dbReference type="ARBA" id="ARBA00008007"/>
    </source>
</evidence>
<evidence type="ECO:0000313" key="3">
    <source>
        <dbReference type="Proteomes" id="UP000053372"/>
    </source>
</evidence>
<comment type="similarity">
    <text evidence="1">Belongs to the ComF/GntX family.</text>
</comment>
<proteinExistence type="inferred from homology"/>
<dbReference type="PANTHER" id="PTHR47505">
    <property type="entry name" value="DNA UTILIZATION PROTEIN YHGH"/>
    <property type="match status" value="1"/>
</dbReference>
<organism evidence="2 3">
    <name type="scientific">Mastigocoleus testarum BC008</name>
    <dbReference type="NCBI Taxonomy" id="371196"/>
    <lineage>
        <taxon>Bacteria</taxon>
        <taxon>Bacillati</taxon>
        <taxon>Cyanobacteriota</taxon>
        <taxon>Cyanophyceae</taxon>
        <taxon>Nostocales</taxon>
        <taxon>Hapalosiphonaceae</taxon>
        <taxon>Mastigocoleus</taxon>
    </lineage>
</organism>
<reference evidence="2 3" key="1">
    <citation type="journal article" date="2015" name="Genome Announc.">
        <title>Draft Genome of the Euendolithic (true boring) Cyanobacterium Mastigocoleus testarum strain BC008.</title>
        <authorList>
            <person name="Guida B.S."/>
            <person name="Garcia-Pichel F."/>
        </authorList>
    </citation>
    <scope>NUCLEOTIDE SEQUENCE [LARGE SCALE GENOMIC DNA]</scope>
    <source>
        <strain evidence="2 3">BC008</strain>
    </source>
</reference>
<dbReference type="Proteomes" id="UP000053372">
    <property type="component" value="Unassembled WGS sequence"/>
</dbReference>
<comment type="caution">
    <text evidence="2">The sequence shown here is derived from an EMBL/GenBank/DDBJ whole genome shotgun (WGS) entry which is preliminary data.</text>
</comment>
<sequence length="224" mass="24715">MQAFKNYLKALLNSFLESNCPLCERPSSNLLCKYCTRQLDKCAIPEPSSLWQKPVPVFAWGRYGGVLKRAIATMKYNDHPEIAILLGQLLGEAWLLNTPSPEYKPILVPIPLHPYKQKQRGFNQAALIAKGFCEITGLKVKAKGLKRVRETEAQHSLSSSDRSENLAEAFSIGQDLYKPPRQPVLLVDDIYTTGATAKSAIQTLRNSQISVLGIAACAAALKTS</sequence>
<dbReference type="OrthoDB" id="9779910at2"/>
<dbReference type="InterPro" id="IPR000836">
    <property type="entry name" value="PRTase_dom"/>
</dbReference>
<name>A0A0V7ZXF5_9CYAN</name>
<keyword evidence="3" id="KW-1185">Reference proteome</keyword>
<accession>A0A0V7ZXF5</accession>
<dbReference type="CDD" id="cd06223">
    <property type="entry name" value="PRTases_typeI"/>
    <property type="match status" value="1"/>
</dbReference>
<dbReference type="InterPro" id="IPR029057">
    <property type="entry name" value="PRTase-like"/>
</dbReference>
<protein>
    <submittedName>
        <fullName evidence="2">Alpha-L-fucosidase</fullName>
    </submittedName>
</protein>
<dbReference type="SUPFAM" id="SSF53271">
    <property type="entry name" value="PRTase-like"/>
    <property type="match status" value="1"/>
</dbReference>
<dbReference type="InterPro" id="IPR051910">
    <property type="entry name" value="ComF/GntX_DNA_util-trans"/>
</dbReference>
<dbReference type="EMBL" id="LMTZ01000029">
    <property type="protein sequence ID" value="KST69269.1"/>
    <property type="molecule type" value="Genomic_DNA"/>
</dbReference>
<dbReference type="Gene3D" id="3.40.50.2020">
    <property type="match status" value="1"/>
</dbReference>
<gene>
    <name evidence="2" type="ORF">BC008_03525</name>
</gene>